<dbReference type="Proteomes" id="UP000236327">
    <property type="component" value="Unassembled WGS sequence"/>
</dbReference>
<keyword evidence="1 3" id="KW-0378">Hydrolase</keyword>
<dbReference type="Pfam" id="PF07555">
    <property type="entry name" value="NAGidase"/>
    <property type="match status" value="1"/>
</dbReference>
<dbReference type="OrthoDB" id="9760892at2"/>
<dbReference type="GO" id="GO:0015929">
    <property type="term" value="F:hexosaminidase activity"/>
    <property type="evidence" value="ECO:0007669"/>
    <property type="project" value="UniProtKB-ARBA"/>
</dbReference>
<comment type="similarity">
    <text evidence="3">Belongs to the glycosyl hydrolase 84 family.</text>
</comment>
<dbReference type="InterPro" id="IPR017853">
    <property type="entry name" value="GH"/>
</dbReference>
<feature type="domain" description="GH84" evidence="4">
    <location>
        <begin position="12"/>
        <end position="284"/>
    </location>
</feature>
<evidence type="ECO:0000259" key="4">
    <source>
        <dbReference type="PROSITE" id="PS52009"/>
    </source>
</evidence>
<dbReference type="PANTHER" id="PTHR13170">
    <property type="entry name" value="O-GLCNACASE"/>
    <property type="match status" value="1"/>
</dbReference>
<dbReference type="AlphaFoldDB" id="A0A2K2FVU3"/>
<dbReference type="PANTHER" id="PTHR13170:SF16">
    <property type="entry name" value="PROTEIN O-GLCNACASE"/>
    <property type="match status" value="1"/>
</dbReference>
<dbReference type="RefSeq" id="WP_103098244.1">
    <property type="nucleotide sequence ID" value="NZ_LYMM01000062.1"/>
</dbReference>
<dbReference type="Gene3D" id="3.20.20.80">
    <property type="entry name" value="Glycosidases"/>
    <property type="match status" value="1"/>
</dbReference>
<protein>
    <submittedName>
        <fullName evidence="5">Hyaluronidase</fullName>
    </submittedName>
</protein>
<evidence type="ECO:0000256" key="3">
    <source>
        <dbReference type="PROSITE-ProRule" id="PRU01353"/>
    </source>
</evidence>
<accession>A0A2K2FVU3</accession>
<dbReference type="PROSITE" id="PS52009">
    <property type="entry name" value="GH84"/>
    <property type="match status" value="1"/>
</dbReference>
<organism evidence="5 6">
    <name type="scientific">Novosphingobium guangzhouense</name>
    <dbReference type="NCBI Taxonomy" id="1850347"/>
    <lineage>
        <taxon>Bacteria</taxon>
        <taxon>Pseudomonadati</taxon>
        <taxon>Pseudomonadota</taxon>
        <taxon>Alphaproteobacteria</taxon>
        <taxon>Sphingomonadales</taxon>
        <taxon>Sphingomonadaceae</taxon>
        <taxon>Novosphingobium</taxon>
    </lineage>
</organism>
<reference evidence="5 6" key="1">
    <citation type="submission" date="2016-05" db="EMBL/GenBank/DDBJ databases">
        <title>Complete genome sequence of Novosphingobium guangzhouense SA925(T).</title>
        <authorList>
            <person name="Sha S."/>
        </authorList>
    </citation>
    <scope>NUCLEOTIDE SEQUENCE [LARGE SCALE GENOMIC DNA]</scope>
    <source>
        <strain evidence="5 6">SA925</strain>
    </source>
</reference>
<sequence>MSATLSRPEPRPELGLIEGRFGRIWDEAERSYVVRTLAAAGYGFYHYGPKADRPLRREWRRTHGAAEADGLARLSAEVRAAGMRFGIALTPVGSTHPFDDDARADLTRRVADLDALGIDDLCILFDDLRGDMPELAARQADVVNFCADLTHATRVYTCPTYYSDDPVLDLVFEQRPQDYLGDLGRMLDPAVQVYWTGEEVCSKAIEPAHLERVAGELGRPVCLWDNWPVNDGARMSRFLHLRAFTGRSADAAQHITGHAVNPAIQAHLGCIPALTLPMVYDQRERYAYGAAFAAAARTLVGEELAAMLQQDIAALQDVGLERLGARGNRLWARYEAIDHPAAREIVRWLNGEDLMTDDEVQTQ</sequence>
<evidence type="ECO:0000313" key="5">
    <source>
        <dbReference type="EMBL" id="PNU02907.1"/>
    </source>
</evidence>
<evidence type="ECO:0000256" key="2">
    <source>
        <dbReference type="ARBA" id="ARBA00023295"/>
    </source>
</evidence>
<dbReference type="InterPro" id="IPR051822">
    <property type="entry name" value="Glycosyl_Hydrolase_84"/>
</dbReference>
<comment type="caution">
    <text evidence="5">The sequence shown here is derived from an EMBL/GenBank/DDBJ whole genome shotgun (WGS) entry which is preliminary data.</text>
</comment>
<proteinExistence type="inferred from homology"/>
<feature type="active site" description="Proton donor" evidence="3">
    <location>
        <position position="127"/>
    </location>
</feature>
<gene>
    <name evidence="5" type="ORF">A8V01_07570</name>
</gene>
<dbReference type="InterPro" id="IPR011496">
    <property type="entry name" value="O-GlcNAcase_cat"/>
</dbReference>
<name>A0A2K2FVU3_9SPHN</name>
<evidence type="ECO:0000256" key="1">
    <source>
        <dbReference type="ARBA" id="ARBA00022801"/>
    </source>
</evidence>
<dbReference type="SUPFAM" id="SSF51445">
    <property type="entry name" value="(Trans)glycosidases"/>
    <property type="match status" value="1"/>
</dbReference>
<dbReference type="EMBL" id="LYMM01000062">
    <property type="protein sequence ID" value="PNU02907.1"/>
    <property type="molecule type" value="Genomic_DNA"/>
</dbReference>
<evidence type="ECO:0000313" key="6">
    <source>
        <dbReference type="Proteomes" id="UP000236327"/>
    </source>
</evidence>
<keyword evidence="6" id="KW-1185">Reference proteome</keyword>
<dbReference type="GO" id="GO:1901135">
    <property type="term" value="P:carbohydrate derivative metabolic process"/>
    <property type="evidence" value="ECO:0007669"/>
    <property type="project" value="UniProtKB-ARBA"/>
</dbReference>
<keyword evidence="2 3" id="KW-0326">Glycosidase</keyword>